<dbReference type="EMBL" id="RQTU01000281">
    <property type="protein sequence ID" value="RRD67586.1"/>
    <property type="molecule type" value="Genomic_DNA"/>
</dbReference>
<evidence type="ECO:0000313" key="2">
    <source>
        <dbReference type="Proteomes" id="UP000271008"/>
    </source>
</evidence>
<reference evidence="1 2" key="1">
    <citation type="submission" date="2018-11" db="EMBL/GenBank/DDBJ databases">
        <title>Enterobacteriaceae from Patient.</title>
        <authorList>
            <person name="Shen C."/>
            <person name="Yang Y."/>
            <person name="Tian G."/>
        </authorList>
    </citation>
    <scope>NUCLEOTIDE SEQUENCE [LARGE SCALE GENOMIC DNA]</scope>
    <source>
        <strain evidence="1 2">GBGD28</strain>
    </source>
</reference>
<accession>A0A3P1N286</accession>
<sequence length="98" mass="10402">MSLYPKDKNPVFQPGGYGLRYDGQAEAIACAGEPPINYAPGQELSRAAPALPEHPTHGAARAFRDHLTGEYVVAAGPVEVRTRVSAEEAALLWATLTA</sequence>
<dbReference type="AlphaFoldDB" id="A0A3P1N286"/>
<dbReference type="Proteomes" id="UP000271008">
    <property type="component" value="Unassembled WGS sequence"/>
</dbReference>
<gene>
    <name evidence="1" type="ORF">EIA08_29120</name>
</gene>
<comment type="caution">
    <text evidence="1">The sequence shown here is derived from an EMBL/GenBank/DDBJ whole genome shotgun (WGS) entry which is preliminary data.</text>
</comment>
<name>A0A3P1N286_ECOLX</name>
<proteinExistence type="predicted"/>
<protein>
    <submittedName>
        <fullName evidence="1">Uncharacterized protein</fullName>
    </submittedName>
</protein>
<organism evidence="1 2">
    <name type="scientific">Escherichia coli</name>
    <dbReference type="NCBI Taxonomy" id="562"/>
    <lineage>
        <taxon>Bacteria</taxon>
        <taxon>Pseudomonadati</taxon>
        <taxon>Pseudomonadota</taxon>
        <taxon>Gammaproteobacteria</taxon>
        <taxon>Enterobacterales</taxon>
        <taxon>Enterobacteriaceae</taxon>
        <taxon>Escherichia</taxon>
    </lineage>
</organism>
<dbReference type="RefSeq" id="WP_072667473.1">
    <property type="nucleotide sequence ID" value="NZ_MOIT01000029.1"/>
</dbReference>
<evidence type="ECO:0000313" key="1">
    <source>
        <dbReference type="EMBL" id="RRD67586.1"/>
    </source>
</evidence>